<protein>
    <recommendedName>
        <fullName evidence="2">Restriction alleviation protein, Lar family</fullName>
    </recommendedName>
</protein>
<evidence type="ECO:0008006" key="2">
    <source>
        <dbReference type="Google" id="ProtNLM"/>
    </source>
</evidence>
<sequence length="72" mass="7818">MGQTFCPQCSCGAASVLSFATHDRGFTAAVQCHVCGFEKRTDRGFEDEQAAREAAIHDWIEGTELLPSAPRT</sequence>
<keyword evidence="1" id="KW-0614">Plasmid</keyword>
<dbReference type="KEGG" id="moc:BB934_41665"/>
<name>A0A1B2EXI0_9HYPH</name>
<evidence type="ECO:0000313" key="1">
    <source>
        <dbReference type="EMBL" id="ANY84671.1"/>
    </source>
</evidence>
<proteinExistence type="predicted"/>
<gene>
    <name evidence="1" type="ORF">BB934_41665</name>
</gene>
<reference evidence="1" key="1">
    <citation type="submission" date="2016-07" db="EMBL/GenBank/DDBJ databases">
        <title>Microvirga ossetica sp. nov. a new species of rhizobia isolated from root nodules of the legume species Vicia alpestris Steven originated from North Ossetia region in the Caucasus.</title>
        <authorList>
            <person name="Safronova V.I."/>
            <person name="Kuznetsova I.G."/>
            <person name="Sazanova A.L."/>
            <person name="Belimov A."/>
            <person name="Andronov E."/>
            <person name="Osledkin Y.S."/>
            <person name="Onishchuk O.P."/>
            <person name="Kurchak O.N."/>
            <person name="Shaposhnikov A.I."/>
            <person name="Willems A."/>
            <person name="Tikhonovich I.A."/>
        </authorList>
    </citation>
    <scope>NUCLEOTIDE SEQUENCE [LARGE SCALE GENOMIC DNA]</scope>
    <source>
        <strain evidence="1">V5/3M</strain>
        <plasmid evidence="1">unnamed2</plasmid>
    </source>
</reference>
<accession>A0A1B2EXI0</accession>
<organism evidence="1">
    <name type="scientific">Microvirga ossetica</name>
    <dbReference type="NCBI Taxonomy" id="1882682"/>
    <lineage>
        <taxon>Bacteria</taxon>
        <taxon>Pseudomonadati</taxon>
        <taxon>Pseudomonadota</taxon>
        <taxon>Alphaproteobacteria</taxon>
        <taxon>Hyphomicrobiales</taxon>
        <taxon>Methylobacteriaceae</taxon>
        <taxon>Microvirga</taxon>
    </lineage>
</organism>
<dbReference type="RefSeq" id="WP_162299278.1">
    <property type="nucleotide sequence ID" value="NZ_CP016619.1"/>
</dbReference>
<dbReference type="AlphaFoldDB" id="A0A1B2EXI0"/>
<geneLocation type="plasmid" evidence="1">
    <name>unnamed2</name>
</geneLocation>
<dbReference type="EMBL" id="CP016619">
    <property type="protein sequence ID" value="ANY84671.1"/>
    <property type="molecule type" value="Genomic_DNA"/>
</dbReference>